<dbReference type="PANTHER" id="PTHR34467:SF3">
    <property type="entry name" value="PROTEIN, PUTATIVE-RELATED"/>
    <property type="match status" value="1"/>
</dbReference>
<reference evidence="4" key="1">
    <citation type="submission" date="2016-06" db="EMBL/GenBank/DDBJ databases">
        <title>Parallel loss of symbiosis genes in relatives of nitrogen-fixing non-legume Parasponia.</title>
        <authorList>
            <person name="Van Velzen R."/>
            <person name="Holmer R."/>
            <person name="Bu F."/>
            <person name="Rutten L."/>
            <person name="Van Zeijl A."/>
            <person name="Liu W."/>
            <person name="Santuari L."/>
            <person name="Cao Q."/>
            <person name="Sharma T."/>
            <person name="Shen D."/>
            <person name="Roswanjaya Y."/>
            <person name="Wardhani T."/>
            <person name="Kalhor M.S."/>
            <person name="Jansen J."/>
            <person name="Van den Hoogen J."/>
            <person name="Gungor B."/>
            <person name="Hartog M."/>
            <person name="Hontelez J."/>
            <person name="Verver J."/>
            <person name="Yang W.-C."/>
            <person name="Schijlen E."/>
            <person name="Repin R."/>
            <person name="Schilthuizen M."/>
            <person name="Schranz E."/>
            <person name="Heidstra R."/>
            <person name="Miyata K."/>
            <person name="Fedorova E."/>
            <person name="Kohlen W."/>
            <person name="Bisseling T."/>
            <person name="Smit S."/>
            <person name="Geurts R."/>
        </authorList>
    </citation>
    <scope>NUCLEOTIDE SEQUENCE [LARGE SCALE GENOMIC DNA]</scope>
    <source>
        <strain evidence="4">cv. RG33-2</strain>
    </source>
</reference>
<comment type="caution">
    <text evidence="3">The sequence shown here is derived from an EMBL/GenBank/DDBJ whole genome shotgun (WGS) entry which is preliminary data.</text>
</comment>
<organism evidence="3 4">
    <name type="scientific">Trema orientale</name>
    <name type="common">Charcoal tree</name>
    <name type="synonym">Celtis orientalis</name>
    <dbReference type="NCBI Taxonomy" id="63057"/>
    <lineage>
        <taxon>Eukaryota</taxon>
        <taxon>Viridiplantae</taxon>
        <taxon>Streptophyta</taxon>
        <taxon>Embryophyta</taxon>
        <taxon>Tracheophyta</taxon>
        <taxon>Spermatophyta</taxon>
        <taxon>Magnoliopsida</taxon>
        <taxon>eudicotyledons</taxon>
        <taxon>Gunneridae</taxon>
        <taxon>Pentapetalae</taxon>
        <taxon>rosids</taxon>
        <taxon>fabids</taxon>
        <taxon>Rosales</taxon>
        <taxon>Cannabaceae</taxon>
        <taxon>Trema</taxon>
    </lineage>
</organism>
<feature type="region of interest" description="Disordered" evidence="1">
    <location>
        <begin position="59"/>
        <end position="78"/>
    </location>
</feature>
<evidence type="ECO:0000256" key="2">
    <source>
        <dbReference type="SAM" id="SignalP"/>
    </source>
</evidence>
<name>A0A2P5F4Z3_TREOI</name>
<dbReference type="Proteomes" id="UP000237000">
    <property type="component" value="Unassembled WGS sequence"/>
</dbReference>
<evidence type="ECO:0008006" key="5">
    <source>
        <dbReference type="Google" id="ProtNLM"/>
    </source>
</evidence>
<sequence length="78" mass="8734">MASLTKTFLFIFLLLFMDMSSSRVKGFVDEVKPASLPKNEAIVGKKMRKLITLDAILDYDKPVPNPKHDKKPGGGNKR</sequence>
<dbReference type="PANTHER" id="PTHR34467">
    <property type="entry name" value="TRANSMEMBRANE PROTEIN"/>
    <property type="match status" value="1"/>
</dbReference>
<protein>
    <recommendedName>
        <fullName evidence="5">Transmembrane protein</fullName>
    </recommendedName>
</protein>
<dbReference type="EMBL" id="JXTC01000062">
    <property type="protein sequence ID" value="PON92861.1"/>
    <property type="molecule type" value="Genomic_DNA"/>
</dbReference>
<feature type="chain" id="PRO_5015133684" description="Transmembrane protein" evidence="2">
    <location>
        <begin position="23"/>
        <end position="78"/>
    </location>
</feature>
<keyword evidence="4" id="KW-1185">Reference proteome</keyword>
<keyword evidence="2" id="KW-0732">Signal</keyword>
<proteinExistence type="predicted"/>
<feature type="signal peptide" evidence="2">
    <location>
        <begin position="1"/>
        <end position="22"/>
    </location>
</feature>
<evidence type="ECO:0000313" key="4">
    <source>
        <dbReference type="Proteomes" id="UP000237000"/>
    </source>
</evidence>
<dbReference type="InParanoid" id="A0A2P5F4Z3"/>
<dbReference type="OrthoDB" id="1164459at2759"/>
<evidence type="ECO:0000256" key="1">
    <source>
        <dbReference type="SAM" id="MobiDB-lite"/>
    </source>
</evidence>
<accession>A0A2P5F4Z3</accession>
<gene>
    <name evidence="3" type="ORF">TorRG33x02_114590</name>
</gene>
<evidence type="ECO:0000313" key="3">
    <source>
        <dbReference type="EMBL" id="PON92861.1"/>
    </source>
</evidence>
<dbReference type="AlphaFoldDB" id="A0A2P5F4Z3"/>